<feature type="region of interest" description="Disordered" evidence="2">
    <location>
        <begin position="191"/>
        <end position="250"/>
    </location>
</feature>
<keyword evidence="4" id="KW-1185">Reference proteome</keyword>
<feature type="coiled-coil region" evidence="1">
    <location>
        <begin position="1074"/>
        <end position="1143"/>
    </location>
</feature>
<dbReference type="Proteomes" id="UP000813385">
    <property type="component" value="Unassembled WGS sequence"/>
</dbReference>
<proteinExistence type="predicted"/>
<keyword evidence="1" id="KW-0175">Coiled coil</keyword>
<name>A0A8K0TQ68_9PEZI</name>
<evidence type="ECO:0000256" key="2">
    <source>
        <dbReference type="SAM" id="MobiDB-lite"/>
    </source>
</evidence>
<dbReference type="OrthoDB" id="3231004at2759"/>
<gene>
    <name evidence="3" type="ORF">B0T11DRAFT_335564</name>
</gene>
<evidence type="ECO:0000256" key="1">
    <source>
        <dbReference type="SAM" id="Coils"/>
    </source>
</evidence>
<evidence type="ECO:0000313" key="3">
    <source>
        <dbReference type="EMBL" id="KAH7376388.1"/>
    </source>
</evidence>
<sequence>MSLLLAPYTNAMRLGQGFNSYTQQICVDDAVVIDPNRAENIVTNDGTTMRIAAELTGKPSAWNRIKEVVKEGPLLEDTATIVTSSADAPEESARVGHASAPEAATLAIEAVKPEAGSSGEAPLQEEVLGAEAVDAAKEKEVKAAEEEPAAEEGVGAVEEQSTKGSASESDSMVEIDRADANAAPAEYGAVAGEGEKQEPSSSSTTADQSVPAAERTEIAKTSSSAGGAARHRASSVGNKLAAEPSVVAPRKSTKYQVADIPVRQTSRKGQLAAPASAPVPARQMDALALENAKLEEAERLEQMREEKRRMAEQRALQSEIEAERRKEQALIRQEEAKEQQDIRADKRAYEKTRRRAALKAISEAATKNKDMLTLEDLNKIKAQNQFADRFEGLVQENKKYYFDPSTGRGTSQTVTYSSKFIDKLSDITEDMCISGALSVKMAKIGGSGRGSFVDSDKFKESDLSYYISVKVVNQTVNFKDALEFNKLRSVDINSDDFNKVYGDSFISGFVEGGEFNAVVSMKVHNKAKLLDIKAEAKVALTAGPVDITAEANVGIARTNLEMNTETTVQVSWCGGGVIKPMDQPWNIQSIMEAAARFPELVSHCPQRTYAILTKYDTLRSFVALRPASFSPLQYENAQVYTNVLMDTFMTYKSIYKRLGDQSFSIQSKTLEFEPVDAAQAELDRNAAIAADAKMTPVMTELQRKIDTKHPGAAEALQYLTALKSAANISRFDASMKGISDARKFIRRQMIHIVNEVDLIEKDPKVATDQDREEPFQSPLMFEDRLPLTKIPERLKPKSDPLGGRRIMAKTQTEAELEEERIRQDAADLDSPPMYTPDQDLSLEEIGSMDKAKAKTPGIGKHLRVSRAVPKTDAGVLFNNLDFLFPEWQLDQITIGLAEGRVASIEIKYDNGLILQKGTILSNIKYKTLKDFQVGERITSVAIEVGDLTSGVSSTDNARRVLSICMYTTRGRRLLGQAVQNEVLPDKVVRKDGIEYKNTQTTFLDVAFSAGTLKGFFGRLDANPQTGGLLRVGVIWGRNDAGQSALNTTVQEAAPIYDIDESSAAASVETFRGQVRTAEEQTRSVRTELVAAQERERILGEERAQLKETIRSLDAEKQRCSQLASSAENECRDAQNRLERDRQIIISQIVYGGKNYIFNQKIYNKVREHILNQWRVSLSNDFFEEDPLPGEYKHGIISAWSSGRGEENLAGDEGSSWLFF</sequence>
<organism evidence="3 4">
    <name type="scientific">Plectosphaerella cucumerina</name>
    <dbReference type="NCBI Taxonomy" id="40658"/>
    <lineage>
        <taxon>Eukaryota</taxon>
        <taxon>Fungi</taxon>
        <taxon>Dikarya</taxon>
        <taxon>Ascomycota</taxon>
        <taxon>Pezizomycotina</taxon>
        <taxon>Sordariomycetes</taxon>
        <taxon>Hypocreomycetidae</taxon>
        <taxon>Glomerellales</taxon>
        <taxon>Plectosphaerellaceae</taxon>
        <taxon>Plectosphaerella</taxon>
    </lineage>
</organism>
<dbReference type="EMBL" id="JAGPXD010000001">
    <property type="protein sequence ID" value="KAH7376388.1"/>
    <property type="molecule type" value="Genomic_DNA"/>
</dbReference>
<accession>A0A8K0TQ68</accession>
<protein>
    <submittedName>
        <fullName evidence="3">Uncharacterized protein</fullName>
    </submittedName>
</protein>
<comment type="caution">
    <text evidence="3">The sequence shown here is derived from an EMBL/GenBank/DDBJ whole genome shotgun (WGS) entry which is preliminary data.</text>
</comment>
<evidence type="ECO:0000313" key="4">
    <source>
        <dbReference type="Proteomes" id="UP000813385"/>
    </source>
</evidence>
<feature type="coiled-coil region" evidence="1">
    <location>
        <begin position="286"/>
        <end position="340"/>
    </location>
</feature>
<dbReference type="AlphaFoldDB" id="A0A8K0TQ68"/>
<feature type="compositionally biased region" description="Polar residues" evidence="2">
    <location>
        <begin position="199"/>
        <end position="208"/>
    </location>
</feature>
<reference evidence="3" key="1">
    <citation type="journal article" date="2021" name="Nat. Commun.">
        <title>Genetic determinants of endophytism in the Arabidopsis root mycobiome.</title>
        <authorList>
            <person name="Mesny F."/>
            <person name="Miyauchi S."/>
            <person name="Thiergart T."/>
            <person name="Pickel B."/>
            <person name="Atanasova L."/>
            <person name="Karlsson M."/>
            <person name="Huettel B."/>
            <person name="Barry K.W."/>
            <person name="Haridas S."/>
            <person name="Chen C."/>
            <person name="Bauer D."/>
            <person name="Andreopoulos W."/>
            <person name="Pangilinan J."/>
            <person name="LaButti K."/>
            <person name="Riley R."/>
            <person name="Lipzen A."/>
            <person name="Clum A."/>
            <person name="Drula E."/>
            <person name="Henrissat B."/>
            <person name="Kohler A."/>
            <person name="Grigoriev I.V."/>
            <person name="Martin F.M."/>
            <person name="Hacquard S."/>
        </authorList>
    </citation>
    <scope>NUCLEOTIDE SEQUENCE</scope>
    <source>
        <strain evidence="3">MPI-CAGE-AT-0016</strain>
    </source>
</reference>
<feature type="region of interest" description="Disordered" evidence="2">
    <location>
        <begin position="138"/>
        <end position="172"/>
    </location>
</feature>